<name>A0A167D1A9_CORFA</name>
<sequence>MVLSSKTTTVDIPGPTAIPAPTSLSFELRQKYDSNGEVIKENFVTVGLASPVLSDEEADSFCEDEVETLGQELQSASFEDGDFHVVMKYGLNSEFDEHTELASAMIVSAACTGDAGDLASFLDRSPNRHALIRKQDEKGRSLLHLAVPNGHRDVVEYLIGEGCNTNAVDKLGRTPLMEAALWGHPDLVEMLLDAGADKDKRDKRGMIAGRFAEESARNEKERHQRSTIKYSEDPFTKKQDRTLIRTLLRHSPPPRPSYQSISAGDLQGAYFHKSPSVGTISLVMPRLGIELFSQRKTAAILFRGVPFPLVAAVSGRTGNPATEFRAPEAGFQMLSEGYWGGSENFGVAADMGFSFPHDARDARGKPGSYYASHAEAQLMCFFVRRNYLFREDRPIKSVLDDPNPPPEPVHDDFLQLFLAQPRKREATIAVSKDPCFSCTALRDCIEERLGIEFLLACLPVR</sequence>
<evidence type="ECO:0000256" key="3">
    <source>
        <dbReference type="PROSITE-ProRule" id="PRU00023"/>
    </source>
</evidence>
<dbReference type="Pfam" id="PF12796">
    <property type="entry name" value="Ank_2"/>
    <property type="match status" value="1"/>
</dbReference>
<dbReference type="SMART" id="SM00248">
    <property type="entry name" value="ANK"/>
    <property type="match status" value="2"/>
</dbReference>
<evidence type="ECO:0000256" key="2">
    <source>
        <dbReference type="ARBA" id="ARBA00023043"/>
    </source>
</evidence>
<feature type="repeat" description="ANK" evidence="3">
    <location>
        <begin position="138"/>
        <end position="170"/>
    </location>
</feature>
<dbReference type="STRING" id="1081104.A0A167D1A9"/>
<gene>
    <name evidence="5" type="ORF">ISF_09759</name>
</gene>
<dbReference type="OrthoDB" id="341259at2759"/>
<keyword evidence="6" id="KW-1185">Reference proteome</keyword>
<reference evidence="5 6" key="1">
    <citation type="journal article" date="2016" name="Genome Biol. Evol.">
        <title>Divergent and convergent evolution of fungal pathogenicity.</title>
        <authorList>
            <person name="Shang Y."/>
            <person name="Xiao G."/>
            <person name="Zheng P."/>
            <person name="Cen K."/>
            <person name="Zhan S."/>
            <person name="Wang C."/>
        </authorList>
    </citation>
    <scope>NUCLEOTIDE SEQUENCE [LARGE SCALE GENOMIC DNA]</scope>
    <source>
        <strain evidence="5 6">ARSEF 2679</strain>
    </source>
</reference>
<dbReference type="InterPro" id="IPR036770">
    <property type="entry name" value="Ankyrin_rpt-contain_sf"/>
</dbReference>
<evidence type="ECO:0000256" key="1">
    <source>
        <dbReference type="ARBA" id="ARBA00022737"/>
    </source>
</evidence>
<dbReference type="GeneID" id="30026051"/>
<dbReference type="PANTHER" id="PTHR24171">
    <property type="entry name" value="ANKYRIN REPEAT DOMAIN-CONTAINING PROTEIN 39-RELATED"/>
    <property type="match status" value="1"/>
</dbReference>
<evidence type="ECO:0000313" key="5">
    <source>
        <dbReference type="EMBL" id="OAA41831.1"/>
    </source>
</evidence>
<evidence type="ECO:0000313" key="6">
    <source>
        <dbReference type="Proteomes" id="UP000076744"/>
    </source>
</evidence>
<dbReference type="InterPro" id="IPR057517">
    <property type="entry name" value="SsdA-like_C"/>
</dbReference>
<evidence type="ECO:0000259" key="4">
    <source>
        <dbReference type="Pfam" id="PF24120"/>
    </source>
</evidence>
<feature type="domain" description="Single-strand DNA deaminase toxin A-like C-terminal" evidence="4">
    <location>
        <begin position="342"/>
        <end position="379"/>
    </location>
</feature>
<keyword evidence="1" id="KW-0677">Repeat</keyword>
<dbReference type="PROSITE" id="PS50297">
    <property type="entry name" value="ANK_REP_REGION"/>
    <property type="match status" value="2"/>
</dbReference>
<protein>
    <submittedName>
        <fullName evidence="5">Ankyrin repeat-containing domain protein</fullName>
    </submittedName>
</protein>
<comment type="caution">
    <text evidence="5">The sequence shown here is derived from an EMBL/GenBank/DDBJ whole genome shotgun (WGS) entry which is preliminary data.</text>
</comment>
<dbReference type="PROSITE" id="PS50088">
    <property type="entry name" value="ANK_REPEAT"/>
    <property type="match status" value="2"/>
</dbReference>
<dbReference type="SUPFAM" id="SSF48403">
    <property type="entry name" value="Ankyrin repeat"/>
    <property type="match status" value="1"/>
</dbReference>
<dbReference type="InterPro" id="IPR002110">
    <property type="entry name" value="Ankyrin_rpt"/>
</dbReference>
<accession>A0A167D1A9</accession>
<dbReference type="EMBL" id="AZHB01000069">
    <property type="protein sequence ID" value="OAA41831.1"/>
    <property type="molecule type" value="Genomic_DNA"/>
</dbReference>
<organism evidence="5 6">
    <name type="scientific">Cordyceps fumosorosea (strain ARSEF 2679)</name>
    <name type="common">Isaria fumosorosea</name>
    <dbReference type="NCBI Taxonomy" id="1081104"/>
    <lineage>
        <taxon>Eukaryota</taxon>
        <taxon>Fungi</taxon>
        <taxon>Dikarya</taxon>
        <taxon>Ascomycota</taxon>
        <taxon>Pezizomycotina</taxon>
        <taxon>Sordariomycetes</taxon>
        <taxon>Hypocreomycetidae</taxon>
        <taxon>Hypocreales</taxon>
        <taxon>Cordycipitaceae</taxon>
        <taxon>Cordyceps</taxon>
    </lineage>
</organism>
<dbReference type="PRINTS" id="PR01415">
    <property type="entry name" value="ANKYRIN"/>
</dbReference>
<dbReference type="Gene3D" id="1.25.40.20">
    <property type="entry name" value="Ankyrin repeat-containing domain"/>
    <property type="match status" value="1"/>
</dbReference>
<dbReference type="Pfam" id="PF24120">
    <property type="entry name" value="SsdA_C"/>
    <property type="match status" value="1"/>
</dbReference>
<dbReference type="Proteomes" id="UP000076744">
    <property type="component" value="Unassembled WGS sequence"/>
</dbReference>
<dbReference type="AlphaFoldDB" id="A0A167D1A9"/>
<keyword evidence="2 3" id="KW-0040">ANK repeat</keyword>
<feature type="repeat" description="ANK" evidence="3">
    <location>
        <begin position="171"/>
        <end position="203"/>
    </location>
</feature>
<proteinExistence type="predicted"/>
<dbReference type="RefSeq" id="XP_018699455.1">
    <property type="nucleotide sequence ID" value="XM_018853360.1"/>
</dbReference>